<dbReference type="Gene3D" id="1.10.630.10">
    <property type="entry name" value="Cytochrome P450"/>
    <property type="match status" value="1"/>
</dbReference>
<evidence type="ECO:0000256" key="5">
    <source>
        <dbReference type="ARBA" id="ARBA00022723"/>
    </source>
</evidence>
<keyword evidence="7 12" id="KW-0560">Oxidoreductase</keyword>
<keyword evidence="9 12" id="KW-0503">Monooxygenase</keyword>
<evidence type="ECO:0000256" key="2">
    <source>
        <dbReference type="ARBA" id="ARBA00010617"/>
    </source>
</evidence>
<comment type="cofactor">
    <cofactor evidence="11">
        <name>heme</name>
        <dbReference type="ChEBI" id="CHEBI:30413"/>
    </cofactor>
</comment>
<dbReference type="Gramene" id="RZC83776">
    <property type="protein sequence ID" value="RZC83776"/>
    <property type="gene ID" value="C5167_046569"/>
</dbReference>
<keyword evidence="3 11" id="KW-0349">Heme</keyword>
<dbReference type="EMBL" id="CM010725">
    <property type="protein sequence ID" value="RZC83776.1"/>
    <property type="molecule type" value="Genomic_DNA"/>
</dbReference>
<dbReference type="InterPro" id="IPR001128">
    <property type="entry name" value="Cyt_P450"/>
</dbReference>
<dbReference type="GO" id="GO:0033075">
    <property type="term" value="P:isoquinoline alkaloid biosynthetic process"/>
    <property type="evidence" value="ECO:0007669"/>
    <property type="project" value="UniProtKB-ARBA"/>
</dbReference>
<evidence type="ECO:0000256" key="11">
    <source>
        <dbReference type="PIRSR" id="PIRSR602401-1"/>
    </source>
</evidence>
<keyword evidence="5 11" id="KW-0479">Metal-binding</keyword>
<dbReference type="Pfam" id="PF00067">
    <property type="entry name" value="p450"/>
    <property type="match status" value="2"/>
</dbReference>
<dbReference type="GO" id="GO:0005506">
    <property type="term" value="F:iron ion binding"/>
    <property type="evidence" value="ECO:0007669"/>
    <property type="project" value="InterPro"/>
</dbReference>
<evidence type="ECO:0000256" key="10">
    <source>
        <dbReference type="ARBA" id="ARBA00023136"/>
    </source>
</evidence>
<dbReference type="Proteomes" id="UP000316621">
    <property type="component" value="Chromosome 11"/>
</dbReference>
<dbReference type="GO" id="GO:0020037">
    <property type="term" value="F:heme binding"/>
    <property type="evidence" value="ECO:0007669"/>
    <property type="project" value="InterPro"/>
</dbReference>
<keyword evidence="6" id="KW-1133">Transmembrane helix</keyword>
<feature type="binding site" description="axial binding residue" evidence="11">
    <location>
        <position position="333"/>
    </location>
    <ligand>
        <name>heme</name>
        <dbReference type="ChEBI" id="CHEBI:30413"/>
    </ligand>
    <ligandPart>
        <name>Fe</name>
        <dbReference type="ChEBI" id="CHEBI:18248"/>
    </ligandPart>
</feature>
<sequence length="361" mass="41631">GVKNSVKLAQCRGAAWKIDLVDPSGESCEVDVWPKLQNFIGDVLSRAALGSSFEEGRKIFELQKEQVTLVEASQSFYVPDFGNQFTVFHCHIHLNRFLPIKKNKRRIGLDNRIKAMFRELINKKERAIRNPKSSFDDLLWLLLQCNNPDYLQATAKNSTDNVCMTMEEVIEECKLFHFAGQDTTSTWLTWTMIVLSMHQDWQQKAREEVIRICGKNPPQFESLAHLKIVSVSIHSAFRTKTRRTTTVSIFIRRLYPPVIQQHRYTYKKVWIVNLSLPAGVEIILATLVIHHDPELWGEDVEEFRPERFFEGISKEGKNGKVAFFPFGWGPRICIGQNFAIVEAKMELALAMILQHFSFDLS</sequence>
<evidence type="ECO:0000256" key="12">
    <source>
        <dbReference type="RuleBase" id="RU000461"/>
    </source>
</evidence>
<keyword evidence="8 11" id="KW-0408">Iron</keyword>
<evidence type="ECO:0000313" key="14">
    <source>
        <dbReference type="Proteomes" id="UP000316621"/>
    </source>
</evidence>
<evidence type="ECO:0000256" key="1">
    <source>
        <dbReference type="ARBA" id="ARBA00004370"/>
    </source>
</evidence>
<accession>A0A4Y7LEW4</accession>
<reference evidence="13 14" key="1">
    <citation type="journal article" date="2018" name="Science">
        <title>The opium poppy genome and morphinan production.</title>
        <authorList>
            <person name="Guo L."/>
            <person name="Winzer T."/>
            <person name="Yang X."/>
            <person name="Li Y."/>
            <person name="Ning Z."/>
            <person name="He Z."/>
            <person name="Teodor R."/>
            <person name="Lu Y."/>
            <person name="Bowser T.A."/>
            <person name="Graham I.A."/>
            <person name="Ye K."/>
        </authorList>
    </citation>
    <scope>NUCLEOTIDE SEQUENCE [LARGE SCALE GENOMIC DNA]</scope>
    <source>
        <strain evidence="14">cv. HN1</strain>
        <tissue evidence="13">Leaves</tissue>
    </source>
</reference>
<keyword evidence="14" id="KW-1185">Reference proteome</keyword>
<feature type="non-terminal residue" evidence="13">
    <location>
        <position position="1"/>
    </location>
</feature>
<dbReference type="SUPFAM" id="SSF48264">
    <property type="entry name" value="Cytochrome P450"/>
    <property type="match status" value="1"/>
</dbReference>
<evidence type="ECO:0000256" key="7">
    <source>
        <dbReference type="ARBA" id="ARBA00023002"/>
    </source>
</evidence>
<gene>
    <name evidence="13" type="ORF">C5167_046569</name>
</gene>
<organism evidence="13 14">
    <name type="scientific">Papaver somniferum</name>
    <name type="common">Opium poppy</name>
    <dbReference type="NCBI Taxonomy" id="3469"/>
    <lineage>
        <taxon>Eukaryota</taxon>
        <taxon>Viridiplantae</taxon>
        <taxon>Streptophyta</taxon>
        <taxon>Embryophyta</taxon>
        <taxon>Tracheophyta</taxon>
        <taxon>Spermatophyta</taxon>
        <taxon>Magnoliopsida</taxon>
        <taxon>Ranunculales</taxon>
        <taxon>Papaveraceae</taxon>
        <taxon>Papaveroideae</taxon>
        <taxon>Papaver</taxon>
    </lineage>
</organism>
<dbReference type="PRINTS" id="PR00463">
    <property type="entry name" value="EP450I"/>
</dbReference>
<name>A0A4Y7LEW4_PAPSO</name>
<dbReference type="STRING" id="3469.A0A4Y7LEW4"/>
<keyword evidence="10" id="KW-0472">Membrane</keyword>
<dbReference type="InterPro" id="IPR050665">
    <property type="entry name" value="Cytochrome_P450_Monooxygen"/>
</dbReference>
<dbReference type="GO" id="GO:0016020">
    <property type="term" value="C:membrane"/>
    <property type="evidence" value="ECO:0007669"/>
    <property type="project" value="UniProtKB-SubCell"/>
</dbReference>
<evidence type="ECO:0000256" key="3">
    <source>
        <dbReference type="ARBA" id="ARBA00022617"/>
    </source>
</evidence>
<dbReference type="PROSITE" id="PS00086">
    <property type="entry name" value="CYTOCHROME_P450"/>
    <property type="match status" value="1"/>
</dbReference>
<evidence type="ECO:0000313" key="13">
    <source>
        <dbReference type="EMBL" id="RZC83776.1"/>
    </source>
</evidence>
<comment type="subcellular location">
    <subcellularLocation>
        <location evidence="1">Membrane</location>
    </subcellularLocation>
</comment>
<evidence type="ECO:0000256" key="6">
    <source>
        <dbReference type="ARBA" id="ARBA00022989"/>
    </source>
</evidence>
<evidence type="ECO:0000256" key="4">
    <source>
        <dbReference type="ARBA" id="ARBA00022692"/>
    </source>
</evidence>
<dbReference type="PANTHER" id="PTHR24282:SF148">
    <property type="entry name" value="CYTOCHROME P450 72A15-LIKE"/>
    <property type="match status" value="1"/>
</dbReference>
<dbReference type="AlphaFoldDB" id="A0A4Y7LEW4"/>
<dbReference type="GO" id="GO:0004497">
    <property type="term" value="F:monooxygenase activity"/>
    <property type="evidence" value="ECO:0007669"/>
    <property type="project" value="UniProtKB-KW"/>
</dbReference>
<protein>
    <recommendedName>
        <fullName evidence="15">Cytochrome P450</fullName>
    </recommendedName>
</protein>
<evidence type="ECO:0000256" key="8">
    <source>
        <dbReference type="ARBA" id="ARBA00023004"/>
    </source>
</evidence>
<evidence type="ECO:0000256" key="9">
    <source>
        <dbReference type="ARBA" id="ARBA00023033"/>
    </source>
</evidence>
<evidence type="ECO:0008006" key="15">
    <source>
        <dbReference type="Google" id="ProtNLM"/>
    </source>
</evidence>
<dbReference type="PANTHER" id="PTHR24282">
    <property type="entry name" value="CYTOCHROME P450 FAMILY MEMBER"/>
    <property type="match status" value="1"/>
</dbReference>
<keyword evidence="4" id="KW-0812">Transmembrane</keyword>
<dbReference type="GO" id="GO:0016705">
    <property type="term" value="F:oxidoreductase activity, acting on paired donors, with incorporation or reduction of molecular oxygen"/>
    <property type="evidence" value="ECO:0007669"/>
    <property type="project" value="InterPro"/>
</dbReference>
<dbReference type="InterPro" id="IPR002401">
    <property type="entry name" value="Cyt_P450_E_grp-I"/>
</dbReference>
<dbReference type="PRINTS" id="PR00385">
    <property type="entry name" value="P450"/>
</dbReference>
<comment type="similarity">
    <text evidence="2 12">Belongs to the cytochrome P450 family.</text>
</comment>
<proteinExistence type="inferred from homology"/>
<dbReference type="InterPro" id="IPR036396">
    <property type="entry name" value="Cyt_P450_sf"/>
</dbReference>
<dbReference type="InterPro" id="IPR017972">
    <property type="entry name" value="Cyt_P450_CS"/>
</dbReference>